<reference evidence="1 2" key="1">
    <citation type="submission" date="2020-08" db="EMBL/GenBank/DDBJ databases">
        <title>Genomic Encyclopedia of Type Strains, Phase IV (KMG-V): Genome sequencing to study the core and pangenomes of soil and plant-associated prokaryotes.</title>
        <authorList>
            <person name="Whitman W."/>
        </authorList>
    </citation>
    <scope>NUCLEOTIDE SEQUENCE [LARGE SCALE GENOMIC DNA]</scope>
    <source>
        <strain evidence="1 2">SEMIA 4087</strain>
    </source>
</reference>
<evidence type="ECO:0000313" key="2">
    <source>
        <dbReference type="Proteomes" id="UP000551353"/>
    </source>
</evidence>
<keyword evidence="2" id="KW-1185">Reference proteome</keyword>
<evidence type="ECO:0000313" key="1">
    <source>
        <dbReference type="EMBL" id="MBB4226558.1"/>
    </source>
</evidence>
<dbReference type="EMBL" id="JACIFX010000001">
    <property type="protein sequence ID" value="MBB4226558.1"/>
    <property type="molecule type" value="Genomic_DNA"/>
</dbReference>
<comment type="caution">
    <text evidence="1">The sequence shown here is derived from an EMBL/GenBank/DDBJ whole genome shotgun (WGS) entry which is preliminary data.</text>
</comment>
<dbReference type="Proteomes" id="UP000551353">
    <property type="component" value="Unassembled WGS sequence"/>
</dbReference>
<protein>
    <submittedName>
        <fullName evidence="1">Uncharacterized protein</fullName>
    </submittedName>
</protein>
<organism evidence="1 2">
    <name type="scientific">Rhizobium mongolense</name>
    <dbReference type="NCBI Taxonomy" id="57676"/>
    <lineage>
        <taxon>Bacteria</taxon>
        <taxon>Pseudomonadati</taxon>
        <taxon>Pseudomonadota</taxon>
        <taxon>Alphaproteobacteria</taxon>
        <taxon>Hyphomicrobiales</taxon>
        <taxon>Rhizobiaceae</taxon>
        <taxon>Rhizobium/Agrobacterium group</taxon>
        <taxon>Rhizobium</taxon>
    </lineage>
</organism>
<name>A0ABR6IFC1_9HYPH</name>
<dbReference type="RefSeq" id="WP_022712823.1">
    <property type="nucleotide sequence ID" value="NZ_JACIFX010000001.1"/>
</dbReference>
<proteinExistence type="predicted"/>
<gene>
    <name evidence="1" type="ORF">GGD56_000378</name>
</gene>
<sequence>MADDFGDLTIGPDEGTGSARIDVGGITILLTDVDASTLSASDFSICLKGGCRRVSRRQPLQYGSAALAGIAERRIDVL</sequence>
<accession>A0ABR6IFC1</accession>